<dbReference type="PROSITE" id="PS50850">
    <property type="entry name" value="MFS"/>
    <property type="match status" value="1"/>
</dbReference>
<accession>A0A109N008</accession>
<feature type="transmembrane region" description="Helical" evidence="6">
    <location>
        <begin position="139"/>
        <end position="158"/>
    </location>
</feature>
<feature type="transmembrane region" description="Helical" evidence="6">
    <location>
        <begin position="244"/>
        <end position="262"/>
    </location>
</feature>
<protein>
    <submittedName>
        <fullName evidence="8">Multidrug MFS transporter</fullName>
    </submittedName>
</protein>
<name>A0A109N008_9BACI</name>
<feature type="transmembrane region" description="Helical" evidence="6">
    <location>
        <begin position="297"/>
        <end position="317"/>
    </location>
</feature>
<comment type="caution">
    <text evidence="8">The sequence shown here is derived from an EMBL/GenBank/DDBJ whole genome shotgun (WGS) entry which is preliminary data.</text>
</comment>
<dbReference type="InterPro" id="IPR020846">
    <property type="entry name" value="MFS_dom"/>
</dbReference>
<dbReference type="Proteomes" id="UP000064189">
    <property type="component" value="Unassembled WGS sequence"/>
</dbReference>
<sequence>MNQKPKLWTKDFLIVSSANFFLFLTFYVLMVTLTIYTIDQFHASQAQAGLASSIFVLGAVLVRPVAGKKIDQVGRKKMLFGSLILFLLASIGYFMVNGLFLLLIDRLIHGFAFGLATTATGTIAADIIPNERRGEGTGYFAMSTNLAMAFGPFIGLLITQHFSYSIIFYAASVFAAFALVASLFMNVPEGEKGKVSSRKGFKISDYFEKSALPIAIFIGFAGFTYSSILSYLTSFAKEMNLMDAASFFFVVFAVFLLASRPFTGRMFDVKGENAVIYPALIFYAVGMVILSQSHHGITLLVAGAFIGVGYGTFQSSCQAISIKEAPSNRMGLATSTFFTMYDFGIGVGPFLLGFLIPFTGFKGLFIGMSIFSFILIGIYFLVHGKKASSRKKLQAEERMSA</sequence>
<keyword evidence="3 6" id="KW-0812">Transmembrane</keyword>
<proteinExistence type="predicted"/>
<evidence type="ECO:0000256" key="5">
    <source>
        <dbReference type="ARBA" id="ARBA00023136"/>
    </source>
</evidence>
<feature type="transmembrane region" description="Helical" evidence="6">
    <location>
        <begin position="164"/>
        <end position="185"/>
    </location>
</feature>
<keyword evidence="9" id="KW-1185">Reference proteome</keyword>
<dbReference type="GO" id="GO:0005886">
    <property type="term" value="C:plasma membrane"/>
    <property type="evidence" value="ECO:0007669"/>
    <property type="project" value="UniProtKB-SubCell"/>
</dbReference>
<feature type="transmembrane region" description="Helical" evidence="6">
    <location>
        <begin position="338"/>
        <end position="358"/>
    </location>
</feature>
<dbReference type="PROSITE" id="PS00216">
    <property type="entry name" value="SUGAR_TRANSPORT_1"/>
    <property type="match status" value="1"/>
</dbReference>
<reference evidence="8 9" key="1">
    <citation type="submission" date="2015-11" db="EMBL/GenBank/DDBJ databases">
        <title>Genome Sequence of Bacillus simplex strain VanAntwerpen2.</title>
        <authorList>
            <person name="Couger M.B."/>
        </authorList>
    </citation>
    <scope>NUCLEOTIDE SEQUENCE [LARGE SCALE GENOMIC DNA]</scope>
    <source>
        <strain evidence="8 9">VanAntwerpen02</strain>
    </source>
</reference>
<dbReference type="Pfam" id="PF07690">
    <property type="entry name" value="MFS_1"/>
    <property type="match status" value="1"/>
</dbReference>
<feature type="transmembrane region" description="Helical" evidence="6">
    <location>
        <begin position="48"/>
        <end position="66"/>
    </location>
</feature>
<dbReference type="Gene3D" id="1.20.1250.20">
    <property type="entry name" value="MFS general substrate transporter like domains"/>
    <property type="match status" value="1"/>
</dbReference>
<dbReference type="AlphaFoldDB" id="A0A109N008"/>
<feature type="transmembrane region" description="Helical" evidence="6">
    <location>
        <begin position="206"/>
        <end position="232"/>
    </location>
</feature>
<feature type="transmembrane region" description="Helical" evidence="6">
    <location>
        <begin position="107"/>
        <end position="127"/>
    </location>
</feature>
<comment type="subcellular location">
    <subcellularLocation>
        <location evidence="1">Cell membrane</location>
        <topology evidence="1">Multi-pass membrane protein</topology>
    </subcellularLocation>
</comment>
<evidence type="ECO:0000313" key="9">
    <source>
        <dbReference type="Proteomes" id="UP000064189"/>
    </source>
</evidence>
<gene>
    <name evidence="8" type="ORF">AS888_15255</name>
</gene>
<evidence type="ECO:0000256" key="3">
    <source>
        <dbReference type="ARBA" id="ARBA00022692"/>
    </source>
</evidence>
<keyword evidence="2" id="KW-0813">Transport</keyword>
<evidence type="ECO:0000256" key="6">
    <source>
        <dbReference type="SAM" id="Phobius"/>
    </source>
</evidence>
<feature type="transmembrane region" description="Helical" evidence="6">
    <location>
        <begin position="12"/>
        <end position="36"/>
    </location>
</feature>
<dbReference type="RefSeq" id="WP_061141333.1">
    <property type="nucleotide sequence ID" value="NZ_LNNH01000012.1"/>
</dbReference>
<dbReference type="CDD" id="cd17489">
    <property type="entry name" value="MFS_YfcJ_like"/>
    <property type="match status" value="1"/>
</dbReference>
<keyword evidence="4 6" id="KW-1133">Transmembrane helix</keyword>
<dbReference type="InterPro" id="IPR052714">
    <property type="entry name" value="MFS_Exporter"/>
</dbReference>
<evidence type="ECO:0000259" key="7">
    <source>
        <dbReference type="PROSITE" id="PS50850"/>
    </source>
</evidence>
<dbReference type="InterPro" id="IPR011701">
    <property type="entry name" value="MFS"/>
</dbReference>
<evidence type="ECO:0000313" key="8">
    <source>
        <dbReference type="EMBL" id="KWW20980.1"/>
    </source>
</evidence>
<feature type="transmembrane region" description="Helical" evidence="6">
    <location>
        <begin position="274"/>
        <end position="291"/>
    </location>
</feature>
<feature type="transmembrane region" description="Helical" evidence="6">
    <location>
        <begin position="364"/>
        <end position="382"/>
    </location>
</feature>
<evidence type="ECO:0000256" key="1">
    <source>
        <dbReference type="ARBA" id="ARBA00004651"/>
    </source>
</evidence>
<dbReference type="PANTHER" id="PTHR23531">
    <property type="entry name" value="QUINOLENE RESISTANCE PROTEIN NORA"/>
    <property type="match status" value="1"/>
</dbReference>
<feature type="transmembrane region" description="Helical" evidence="6">
    <location>
        <begin position="78"/>
        <end position="101"/>
    </location>
</feature>
<dbReference type="GO" id="GO:0022857">
    <property type="term" value="F:transmembrane transporter activity"/>
    <property type="evidence" value="ECO:0007669"/>
    <property type="project" value="InterPro"/>
</dbReference>
<dbReference type="PANTHER" id="PTHR23531:SF2">
    <property type="entry name" value="PERMEASE"/>
    <property type="match status" value="1"/>
</dbReference>
<dbReference type="InterPro" id="IPR036259">
    <property type="entry name" value="MFS_trans_sf"/>
</dbReference>
<organism evidence="8 9">
    <name type="scientific">Peribacillus simplex</name>
    <dbReference type="NCBI Taxonomy" id="1478"/>
    <lineage>
        <taxon>Bacteria</taxon>
        <taxon>Bacillati</taxon>
        <taxon>Bacillota</taxon>
        <taxon>Bacilli</taxon>
        <taxon>Bacillales</taxon>
        <taxon>Bacillaceae</taxon>
        <taxon>Peribacillus</taxon>
    </lineage>
</organism>
<dbReference type="SUPFAM" id="SSF103473">
    <property type="entry name" value="MFS general substrate transporter"/>
    <property type="match status" value="1"/>
</dbReference>
<keyword evidence="5 6" id="KW-0472">Membrane</keyword>
<dbReference type="EMBL" id="LNNH01000012">
    <property type="protein sequence ID" value="KWW20980.1"/>
    <property type="molecule type" value="Genomic_DNA"/>
</dbReference>
<feature type="domain" description="Major facilitator superfamily (MFS) profile" evidence="7">
    <location>
        <begin position="11"/>
        <end position="387"/>
    </location>
</feature>
<dbReference type="InterPro" id="IPR005829">
    <property type="entry name" value="Sugar_transporter_CS"/>
</dbReference>
<evidence type="ECO:0000256" key="4">
    <source>
        <dbReference type="ARBA" id="ARBA00022989"/>
    </source>
</evidence>
<evidence type="ECO:0000256" key="2">
    <source>
        <dbReference type="ARBA" id="ARBA00022448"/>
    </source>
</evidence>